<gene>
    <name evidence="1" type="ORF">LITE_LOCUS38034</name>
</gene>
<sequence length="52" mass="5969">MVNIENGSSCFDQTPEEAFDSFLEVLNAWLQVLEMNLNLFTRFVHLQGGIHI</sequence>
<evidence type="ECO:0000313" key="2">
    <source>
        <dbReference type="Proteomes" id="UP001154282"/>
    </source>
</evidence>
<reference evidence="1" key="1">
    <citation type="submission" date="2022-08" db="EMBL/GenBank/DDBJ databases">
        <authorList>
            <person name="Gutierrez-Valencia J."/>
        </authorList>
    </citation>
    <scope>NUCLEOTIDE SEQUENCE</scope>
</reference>
<name>A0AAV0PE16_9ROSI</name>
<protein>
    <submittedName>
        <fullName evidence="1">Uncharacterized protein</fullName>
    </submittedName>
</protein>
<organism evidence="1 2">
    <name type="scientific">Linum tenue</name>
    <dbReference type="NCBI Taxonomy" id="586396"/>
    <lineage>
        <taxon>Eukaryota</taxon>
        <taxon>Viridiplantae</taxon>
        <taxon>Streptophyta</taxon>
        <taxon>Embryophyta</taxon>
        <taxon>Tracheophyta</taxon>
        <taxon>Spermatophyta</taxon>
        <taxon>Magnoliopsida</taxon>
        <taxon>eudicotyledons</taxon>
        <taxon>Gunneridae</taxon>
        <taxon>Pentapetalae</taxon>
        <taxon>rosids</taxon>
        <taxon>fabids</taxon>
        <taxon>Malpighiales</taxon>
        <taxon>Linaceae</taxon>
        <taxon>Linum</taxon>
    </lineage>
</organism>
<accession>A0AAV0PE16</accession>
<dbReference type="AlphaFoldDB" id="A0AAV0PE16"/>
<evidence type="ECO:0000313" key="1">
    <source>
        <dbReference type="EMBL" id="CAI0469066.1"/>
    </source>
</evidence>
<proteinExistence type="predicted"/>
<dbReference type="EMBL" id="CAMGYJ010000008">
    <property type="protein sequence ID" value="CAI0469066.1"/>
    <property type="molecule type" value="Genomic_DNA"/>
</dbReference>
<comment type="caution">
    <text evidence="1">The sequence shown here is derived from an EMBL/GenBank/DDBJ whole genome shotgun (WGS) entry which is preliminary data.</text>
</comment>
<dbReference type="Proteomes" id="UP001154282">
    <property type="component" value="Unassembled WGS sequence"/>
</dbReference>
<keyword evidence="2" id="KW-1185">Reference proteome</keyword>